<evidence type="ECO:0000313" key="1">
    <source>
        <dbReference type="EMBL" id="VAW32128.1"/>
    </source>
</evidence>
<organism evidence="1">
    <name type="scientific">hydrothermal vent metagenome</name>
    <dbReference type="NCBI Taxonomy" id="652676"/>
    <lineage>
        <taxon>unclassified sequences</taxon>
        <taxon>metagenomes</taxon>
        <taxon>ecological metagenomes</taxon>
    </lineage>
</organism>
<name>A0A3B0UMV7_9ZZZZ</name>
<accession>A0A3B0UMV7</accession>
<protein>
    <submittedName>
        <fullName evidence="1">Uncharacterized protein</fullName>
    </submittedName>
</protein>
<proteinExistence type="predicted"/>
<reference evidence="1" key="1">
    <citation type="submission" date="2018-06" db="EMBL/GenBank/DDBJ databases">
        <authorList>
            <person name="Zhirakovskaya E."/>
        </authorList>
    </citation>
    <scope>NUCLEOTIDE SEQUENCE</scope>
</reference>
<dbReference type="EMBL" id="UOEU01000323">
    <property type="protein sequence ID" value="VAW32128.1"/>
    <property type="molecule type" value="Genomic_DNA"/>
</dbReference>
<gene>
    <name evidence="1" type="ORF">MNBD_CHLOROFLEXI01-130</name>
</gene>
<sequence length="33" mass="3748">MEKIAPDVYLLDGFPKYALASRIIRHPSETTTN</sequence>
<dbReference type="AlphaFoldDB" id="A0A3B0UMV7"/>